<gene>
    <name evidence="1" type="ORF">AVDCRST_MAG29-348</name>
</gene>
<protein>
    <submittedName>
        <fullName evidence="1">Uncharacterized protein</fullName>
    </submittedName>
</protein>
<evidence type="ECO:0000313" key="1">
    <source>
        <dbReference type="EMBL" id="CAA9321572.1"/>
    </source>
</evidence>
<name>A0A6J4L1J0_9ACTN</name>
<reference evidence="1" key="1">
    <citation type="submission" date="2020-02" db="EMBL/GenBank/DDBJ databases">
        <authorList>
            <person name="Meier V. D."/>
        </authorList>
    </citation>
    <scope>NUCLEOTIDE SEQUENCE</scope>
    <source>
        <strain evidence="1">AVDCRST_MAG29</strain>
    </source>
</reference>
<sequence>MRTPRTRLLFHTGVAVASAFLLFGDSCTEL</sequence>
<organism evidence="1">
    <name type="scientific">uncultured Nocardioidaceae bacterium</name>
    <dbReference type="NCBI Taxonomy" id="253824"/>
    <lineage>
        <taxon>Bacteria</taxon>
        <taxon>Bacillati</taxon>
        <taxon>Actinomycetota</taxon>
        <taxon>Actinomycetes</taxon>
        <taxon>Propionibacteriales</taxon>
        <taxon>Nocardioidaceae</taxon>
        <taxon>environmental samples</taxon>
    </lineage>
</organism>
<dbReference type="AlphaFoldDB" id="A0A6J4L1J0"/>
<dbReference type="EMBL" id="CADCUG010000031">
    <property type="protein sequence ID" value="CAA9321572.1"/>
    <property type="molecule type" value="Genomic_DNA"/>
</dbReference>
<accession>A0A6J4L1J0</accession>
<proteinExistence type="predicted"/>